<dbReference type="AlphaFoldDB" id="A0A240U174"/>
<dbReference type="NCBIfam" id="NF033547">
    <property type="entry name" value="transpos_IS1595"/>
    <property type="match status" value="1"/>
</dbReference>
<evidence type="ECO:0000259" key="1">
    <source>
        <dbReference type="SMART" id="SM01126"/>
    </source>
</evidence>
<sequence length="321" mass="35909">MVAQAFEHWLAQASHLSHTQRSTALRILHEPAVIAAGRECLPDLPACPHCQAPPAQLAPWGWSRGLRRYRCRTCRRTCNTLTGTALAHLRKADCWQTYAQALIDGLTVRQAARACGVHKNTAFLWRQRFLRAAAEHRDRHEGGIVEADETFFLESFKGQRHLLRAARRRGGVGVTRGTGQDQIPVLVVRDRAGHTADFQLARLDAAHVQEVLLPLIDREAVLCTDGASVYAAFARASGITHCVVHPRPGQRVLEGALHIQNVNAYHGRLKNWMARFDGVATKYLANYLGWRRMLERYRQSILPAHCLQEALGRASQHVIGT</sequence>
<dbReference type="RefSeq" id="WP_094097479.1">
    <property type="nucleotide sequence ID" value="NZ_CP021361.1"/>
</dbReference>
<dbReference type="SMART" id="SM01126">
    <property type="entry name" value="DDE_Tnp_IS1595"/>
    <property type="match status" value="1"/>
</dbReference>
<dbReference type="PANTHER" id="PTHR33293">
    <property type="entry name" value="INSERTION ELEMENT IS1 1 PROTEIN INSB-RELATED"/>
    <property type="match status" value="1"/>
</dbReference>
<gene>
    <name evidence="2" type="ORF">CBP34_04910</name>
</gene>
<dbReference type="KEGG" id="acin:CBP34_04910"/>
<keyword evidence="3" id="KW-1185">Reference proteome</keyword>
<protein>
    <submittedName>
        <fullName evidence="2">IS1595 family transposase</fullName>
    </submittedName>
</protein>
<evidence type="ECO:0000313" key="2">
    <source>
        <dbReference type="EMBL" id="ART51141.1"/>
    </source>
</evidence>
<evidence type="ECO:0000313" key="3">
    <source>
        <dbReference type="Proteomes" id="UP000194432"/>
    </source>
</evidence>
<dbReference type="PANTHER" id="PTHR33293:SF1">
    <property type="entry name" value="INSERTION ELEMENT IS1 1 PROTEIN INSB-RELATED"/>
    <property type="match status" value="1"/>
</dbReference>
<accession>A0A240U174</accession>
<proteinExistence type="predicted"/>
<dbReference type="Proteomes" id="UP000194432">
    <property type="component" value="Chromosome 1"/>
</dbReference>
<dbReference type="InterPro" id="IPR051354">
    <property type="entry name" value="Transposase_27_IS1"/>
</dbReference>
<dbReference type="Pfam" id="PF12762">
    <property type="entry name" value="DDE_Tnp_IS1595"/>
    <property type="match status" value="1"/>
</dbReference>
<organism evidence="2 3">
    <name type="scientific">Acidovorax carolinensis</name>
    <dbReference type="NCBI Taxonomy" id="553814"/>
    <lineage>
        <taxon>Bacteria</taxon>
        <taxon>Pseudomonadati</taxon>
        <taxon>Pseudomonadota</taxon>
        <taxon>Betaproteobacteria</taxon>
        <taxon>Burkholderiales</taxon>
        <taxon>Comamonadaceae</taxon>
        <taxon>Acidovorax</taxon>
    </lineage>
</organism>
<dbReference type="EMBL" id="CP021361">
    <property type="protein sequence ID" value="ART51141.1"/>
    <property type="molecule type" value="Genomic_DNA"/>
</dbReference>
<reference evidence="2 3" key="1">
    <citation type="submission" date="2017-05" db="EMBL/GenBank/DDBJ databases">
        <title>Polyphasic characterization of four soil-derived phenanthrene-degrading Acidovorax strains and proposal of Acidovorax phenanthrenivorans sp. nov.</title>
        <authorList>
            <person name="Singleton D.R."/>
            <person name="Lee J."/>
            <person name="Dickey A.N."/>
            <person name="Stroud A."/>
            <person name="Scholl E.H."/>
            <person name="Wright F.A."/>
            <person name="Aitken M.D."/>
        </authorList>
    </citation>
    <scope>NUCLEOTIDE SEQUENCE [LARGE SCALE GENOMIC DNA]</scope>
    <source>
        <strain evidence="2">NA3</strain>
    </source>
</reference>
<dbReference type="InterPro" id="IPR024445">
    <property type="entry name" value="Tnp_ISXO2-like"/>
</dbReference>
<name>A0A240U174_9BURK</name>
<dbReference type="Pfam" id="PF13384">
    <property type="entry name" value="HTH_23"/>
    <property type="match status" value="1"/>
</dbReference>
<feature type="domain" description="ISXO2-like transposase" evidence="1">
    <location>
        <begin position="140"/>
        <end position="293"/>
    </location>
</feature>